<name>A0ACC6QC66_9ACTN</name>
<evidence type="ECO:0000313" key="1">
    <source>
        <dbReference type="EMBL" id="MEJ8655865.1"/>
    </source>
</evidence>
<sequence length="208" mass="22096">MSHNSGRTRWRRFALVMVPSLLVTAALGLTMAQGALAASFLISGQKFKLSADRLAARGLSIYGMVDRTRKGDLVPVVVTGAKHVKIDGLCQSVVVPVPVLGPYTLRLTAAEQGGQAVAKDFYVDATTLEADQASLSDLDIGIAAGSLTEGEINRGDRKSPFFNPDGIAQQAEEVVLTDVQYRAVAVSAATLSAPDLELRLKQGLHECF</sequence>
<reference evidence="1" key="1">
    <citation type="submission" date="2024-03" db="EMBL/GenBank/DDBJ databases">
        <title>Novel Streptomyces species of biotechnological and ecological value are a feature of Machair soil.</title>
        <authorList>
            <person name="Prole J.R."/>
            <person name="Goodfellow M."/>
            <person name="Allenby N."/>
            <person name="Ward A.C."/>
        </authorList>
    </citation>
    <scope>NUCLEOTIDE SEQUENCE</scope>
    <source>
        <strain evidence="1">MS1.AVA.4</strain>
    </source>
</reference>
<gene>
    <name evidence="1" type="ORF">WKI58_04850</name>
</gene>
<protein>
    <submittedName>
        <fullName evidence="1">DUF6230 family protein</fullName>
    </submittedName>
</protein>
<dbReference type="Proteomes" id="UP001375539">
    <property type="component" value="Unassembled WGS sequence"/>
</dbReference>
<proteinExistence type="predicted"/>
<accession>A0ACC6QC66</accession>
<evidence type="ECO:0000313" key="2">
    <source>
        <dbReference type="Proteomes" id="UP001375539"/>
    </source>
</evidence>
<organism evidence="1 2">
    <name type="scientific">Streptomyces pratisoli</name>
    <dbReference type="NCBI Taxonomy" id="3139917"/>
    <lineage>
        <taxon>Bacteria</taxon>
        <taxon>Bacillati</taxon>
        <taxon>Actinomycetota</taxon>
        <taxon>Actinomycetes</taxon>
        <taxon>Kitasatosporales</taxon>
        <taxon>Streptomycetaceae</taxon>
        <taxon>Streptomyces</taxon>
    </lineage>
</organism>
<dbReference type="EMBL" id="JBBKAI010000002">
    <property type="protein sequence ID" value="MEJ8655865.1"/>
    <property type="molecule type" value="Genomic_DNA"/>
</dbReference>
<comment type="caution">
    <text evidence="1">The sequence shown here is derived from an EMBL/GenBank/DDBJ whole genome shotgun (WGS) entry which is preliminary data.</text>
</comment>
<keyword evidence="2" id="KW-1185">Reference proteome</keyword>